<name>A0A6L6XSG8_9ACTN</name>
<dbReference type="RefSeq" id="WP_157343326.1">
    <property type="nucleotide sequence ID" value="NZ_WSEK01000004.1"/>
</dbReference>
<gene>
    <name evidence="3" type="ORF">GON03_14100</name>
</gene>
<feature type="compositionally biased region" description="Pro residues" evidence="1">
    <location>
        <begin position="67"/>
        <end position="82"/>
    </location>
</feature>
<keyword evidence="2" id="KW-1133">Transmembrane helix</keyword>
<keyword evidence="2" id="KW-0812">Transmembrane</keyword>
<accession>A0A6L6XSG8</accession>
<feature type="region of interest" description="Disordered" evidence="1">
    <location>
        <begin position="61"/>
        <end position="87"/>
    </location>
</feature>
<dbReference type="Proteomes" id="UP000473525">
    <property type="component" value="Unassembled WGS sequence"/>
</dbReference>
<dbReference type="AlphaFoldDB" id="A0A6L6XSG8"/>
<evidence type="ECO:0000313" key="3">
    <source>
        <dbReference type="EMBL" id="MVQ50314.1"/>
    </source>
</evidence>
<comment type="caution">
    <text evidence="3">The sequence shown here is derived from an EMBL/GenBank/DDBJ whole genome shotgun (WGS) entry which is preliminary data.</text>
</comment>
<evidence type="ECO:0000256" key="2">
    <source>
        <dbReference type="SAM" id="Phobius"/>
    </source>
</evidence>
<protein>
    <submittedName>
        <fullName evidence="3">Uncharacterized protein</fullName>
    </submittedName>
</protein>
<keyword evidence="2" id="KW-0472">Membrane</keyword>
<evidence type="ECO:0000256" key="1">
    <source>
        <dbReference type="SAM" id="MobiDB-lite"/>
    </source>
</evidence>
<dbReference type="EMBL" id="WSEK01000004">
    <property type="protein sequence ID" value="MVQ50314.1"/>
    <property type="molecule type" value="Genomic_DNA"/>
</dbReference>
<reference evidence="3 4" key="1">
    <citation type="submission" date="2019-12" db="EMBL/GenBank/DDBJ databases">
        <authorList>
            <person name="Huq M.A."/>
        </authorList>
    </citation>
    <scope>NUCLEOTIDE SEQUENCE [LARGE SCALE GENOMIC DNA]</scope>
    <source>
        <strain evidence="3 4">MAH-18</strain>
    </source>
</reference>
<proteinExistence type="predicted"/>
<keyword evidence="4" id="KW-1185">Reference proteome</keyword>
<sequence length="425" mass="45493">MSGLREAFDEIVADVPAYGDLDRAIAQAERERRRRYGVVAGIAATAAVVAVIVGMLAVTRDTDTAPPVSPTPITPTPTPPKTQSPQTWVDTAMTPTKGNGWVVPNPLDPVRDGWFQIVADHLRPSPRHAEWGQGAFELPAEGSLYSAGGAIGVMEASRAAGLLANGCAYLHPTPDPDRDESCHTTQTRGPNGEPVHVTSFQSLCTTWDADSAAPGVYYNNCGDYNVTVVVERNDGRIGYIDVQGRDYVEAMPFALADLVAAAADPRLALPDAAYDVPSNQTVAAVVADHFPTWRADADQQVIPLPELGYASASGKLAPFTVGVVVRPASGAPTCGEDPWTRSCSERRVYGADDPTIVYVHVRDDDEWADCCPRNTRAVSRTFVYVGPRHTVIVSQSRLIPDGEPTIGAELDQALIDLALDPRLQS</sequence>
<evidence type="ECO:0000313" key="4">
    <source>
        <dbReference type="Proteomes" id="UP000473525"/>
    </source>
</evidence>
<feature type="transmembrane region" description="Helical" evidence="2">
    <location>
        <begin position="36"/>
        <end position="58"/>
    </location>
</feature>
<organism evidence="3 4">
    <name type="scientific">Nocardioides agri</name>
    <dbReference type="NCBI Taxonomy" id="2682843"/>
    <lineage>
        <taxon>Bacteria</taxon>
        <taxon>Bacillati</taxon>
        <taxon>Actinomycetota</taxon>
        <taxon>Actinomycetes</taxon>
        <taxon>Propionibacteriales</taxon>
        <taxon>Nocardioidaceae</taxon>
        <taxon>Nocardioides</taxon>
    </lineage>
</organism>